<organism evidence="1 2">
    <name type="scientific">Streptomyces melanogenes</name>
    <dbReference type="NCBI Taxonomy" id="67326"/>
    <lineage>
        <taxon>Bacteria</taxon>
        <taxon>Bacillati</taxon>
        <taxon>Actinomycetota</taxon>
        <taxon>Actinomycetes</taxon>
        <taxon>Kitasatosporales</taxon>
        <taxon>Streptomycetaceae</taxon>
        <taxon>Streptomyces</taxon>
    </lineage>
</organism>
<reference evidence="1" key="1">
    <citation type="submission" date="2022-10" db="EMBL/GenBank/DDBJ databases">
        <title>The complete genomes of actinobacterial strains from the NBC collection.</title>
        <authorList>
            <person name="Joergensen T.S."/>
            <person name="Alvarez Arevalo M."/>
            <person name="Sterndorff E.B."/>
            <person name="Faurdal D."/>
            <person name="Vuksanovic O."/>
            <person name="Mourched A.-S."/>
            <person name="Charusanti P."/>
            <person name="Shaw S."/>
            <person name="Blin K."/>
            <person name="Weber T."/>
        </authorList>
    </citation>
    <scope>NUCLEOTIDE SEQUENCE</scope>
    <source>
        <strain evidence="1">NBC_00668</strain>
    </source>
</reference>
<protein>
    <submittedName>
        <fullName evidence="1">WXG100 family type VII secretion target</fullName>
    </submittedName>
</protein>
<dbReference type="InterPro" id="IPR010310">
    <property type="entry name" value="T7SS_ESAT-6-like"/>
</dbReference>
<dbReference type="InterPro" id="IPR036689">
    <property type="entry name" value="ESAT-6-like_sf"/>
</dbReference>
<accession>A0ABZ1XDG2</accession>
<dbReference type="RefSeq" id="WP_329394873.1">
    <property type="nucleotide sequence ID" value="NZ_CP109019.1"/>
</dbReference>
<dbReference type="Proteomes" id="UP001432060">
    <property type="component" value="Chromosome"/>
</dbReference>
<dbReference type="Pfam" id="PF06013">
    <property type="entry name" value="WXG100"/>
    <property type="match status" value="1"/>
</dbReference>
<evidence type="ECO:0000313" key="1">
    <source>
        <dbReference type="EMBL" id="WUT80916.1"/>
    </source>
</evidence>
<dbReference type="SUPFAM" id="SSF140453">
    <property type="entry name" value="EsxAB dimer-like"/>
    <property type="match status" value="1"/>
</dbReference>
<dbReference type="Gene3D" id="1.10.287.1060">
    <property type="entry name" value="ESAT-6-like"/>
    <property type="match status" value="1"/>
</dbReference>
<proteinExistence type="predicted"/>
<keyword evidence="2" id="KW-1185">Reference proteome</keyword>
<evidence type="ECO:0000313" key="2">
    <source>
        <dbReference type="Proteomes" id="UP001432060"/>
    </source>
</evidence>
<gene>
    <name evidence="1" type="ORF">OG515_01315</name>
</gene>
<sequence>MANGRPDLGVPDDDGLRKLAEDMDAMQRHLDRQVRRMDAIVDRIEMGWRGPAGAAYRSLHRGAARDAVRIRETLKVLEEAVALSRDGFSEQDLEVLARMREIQKQVDVAREADALQAPPAPQSAISDL</sequence>
<name>A0ABZ1XDG2_9ACTN</name>
<dbReference type="EMBL" id="CP109019">
    <property type="protein sequence ID" value="WUT80916.1"/>
    <property type="molecule type" value="Genomic_DNA"/>
</dbReference>